<dbReference type="GeneID" id="68099946"/>
<keyword evidence="6 9" id="KW-1133">Transmembrane helix</keyword>
<evidence type="ECO:0000256" key="4">
    <source>
        <dbReference type="ARBA" id="ARBA00022741"/>
    </source>
</evidence>
<evidence type="ECO:0000256" key="2">
    <source>
        <dbReference type="ARBA" id="ARBA00022448"/>
    </source>
</evidence>
<evidence type="ECO:0000256" key="8">
    <source>
        <dbReference type="SAM" id="MobiDB-lite"/>
    </source>
</evidence>
<evidence type="ECO:0000259" key="11">
    <source>
        <dbReference type="PROSITE" id="PS50929"/>
    </source>
</evidence>
<evidence type="ECO:0000313" key="12">
    <source>
        <dbReference type="EMBL" id="KAG2379353.1"/>
    </source>
</evidence>
<feature type="transmembrane region" description="Helical" evidence="9">
    <location>
        <begin position="42"/>
        <end position="61"/>
    </location>
</feature>
<feature type="transmembrane region" description="Helical" evidence="9">
    <location>
        <begin position="267"/>
        <end position="290"/>
    </location>
</feature>
<protein>
    <submittedName>
        <fullName evidence="12">Uncharacterized protein</fullName>
    </submittedName>
</protein>
<dbReference type="SUPFAM" id="SSF52540">
    <property type="entry name" value="P-loop containing nucleoside triphosphate hydrolases"/>
    <property type="match status" value="1"/>
</dbReference>
<organism evidence="12 13">
    <name type="scientific">Naegleria lovaniensis</name>
    <name type="common">Amoeba</name>
    <dbReference type="NCBI Taxonomy" id="51637"/>
    <lineage>
        <taxon>Eukaryota</taxon>
        <taxon>Discoba</taxon>
        <taxon>Heterolobosea</taxon>
        <taxon>Tetramitia</taxon>
        <taxon>Eutetramitia</taxon>
        <taxon>Vahlkampfiidae</taxon>
        <taxon>Naegleria</taxon>
    </lineage>
</organism>
<dbReference type="GO" id="GO:0007031">
    <property type="term" value="P:peroxisome organization"/>
    <property type="evidence" value="ECO:0007669"/>
    <property type="project" value="TreeGrafter"/>
</dbReference>
<feature type="transmembrane region" description="Helical" evidence="9">
    <location>
        <begin position="126"/>
        <end position="146"/>
    </location>
</feature>
<dbReference type="GO" id="GO:0006635">
    <property type="term" value="P:fatty acid beta-oxidation"/>
    <property type="evidence" value="ECO:0007669"/>
    <property type="project" value="TreeGrafter"/>
</dbReference>
<feature type="domain" description="ABC transmembrane type-1" evidence="11">
    <location>
        <begin position="174"/>
        <end position="361"/>
    </location>
</feature>
<keyword evidence="5" id="KW-0067">ATP-binding</keyword>
<evidence type="ECO:0000256" key="1">
    <source>
        <dbReference type="ARBA" id="ARBA00008575"/>
    </source>
</evidence>
<name>A0AA88GIR3_NAELO</name>
<dbReference type="PROSITE" id="PS50893">
    <property type="entry name" value="ABC_TRANSPORTER_2"/>
    <property type="match status" value="1"/>
</dbReference>
<dbReference type="Gene3D" id="3.40.50.300">
    <property type="entry name" value="P-loop containing nucleotide triphosphate hydrolases"/>
    <property type="match status" value="1"/>
</dbReference>
<dbReference type="PANTHER" id="PTHR11384">
    <property type="entry name" value="ATP-BINDING CASSETTE, SUB-FAMILY D MEMBER"/>
    <property type="match status" value="1"/>
</dbReference>
<dbReference type="EMBL" id="PYSW02000029">
    <property type="protein sequence ID" value="KAG2379353.1"/>
    <property type="molecule type" value="Genomic_DNA"/>
</dbReference>
<dbReference type="RefSeq" id="XP_044546615.1">
    <property type="nucleotide sequence ID" value="XM_044697463.1"/>
</dbReference>
<proteinExistence type="inferred from homology"/>
<dbReference type="PANTHER" id="PTHR11384:SF59">
    <property type="entry name" value="LYSOSOMAL COBALAMIN TRANSPORTER ABCD4"/>
    <property type="match status" value="1"/>
</dbReference>
<dbReference type="GO" id="GO:0005778">
    <property type="term" value="C:peroxisomal membrane"/>
    <property type="evidence" value="ECO:0007669"/>
    <property type="project" value="TreeGrafter"/>
</dbReference>
<dbReference type="InterPro" id="IPR003439">
    <property type="entry name" value="ABC_transporter-like_ATP-bd"/>
</dbReference>
<sequence>MPATHSKVVLPTTSDYWPEQVILDMIHAFEGMTLKKVFSSKYTYIAIAIAIAVRFGANYLMRKRRRNQQNSNQRQVERKKSSSGEAGLSTIRKFWELVKIGLFNPNQAGEASALRYNTDPAYGREIWIMIALAGLVIFQSFIVNRNNSISGDLMASMVARDASSCIYKMFQISGILVLQSLVNPSISSLIETLALRMRKNLTMDIHDRYYTDMVYYKILNLDKRVGAPDQRITQDVEVFCKQFSELFMDLLNPIVEVLLYTYELSRLIGSGGPISIISYVVIAFGVLGMVTPNFTKMSAEVQNKEGKFRSIHNRCKNNAELIAFYAGEETERLKIEKQFEELTSYSDYVINKNFLFGVVNDYFTKYSPHTVTSLIAGVPVFFGRLRPLPKDKLMGQLRYLIAVVAFEFFALGKIIELFRKLLKLSGMTQRVHLLYQVMDELKHGNSENINFKLRSSKQGGTGGEILESDEIKFDNVIIKTPDNITLARNLSFNVGKNQHIVITGPNGAGKSSLFRILGALWPLHSGTVFKPQAQGSNAQGLHKEIFYLPQKPYNVIGSLRSQIIYPDTQLKDGWTDEKLKTLLDDFGIGYLAGRHADGFDGKQDWDTLSRGEQQKLAMVRLFYHKPKYAILDECTSCISADNERELYGRCSKNGITCITISHRPALEKYHTQRLVFNGMGGWKWEAIKSWTEESSEYELKGQDSSIRDDKEEEEGEVEATNTETK</sequence>
<dbReference type="CDD" id="cd03223">
    <property type="entry name" value="ABCD_peroxisomal_ALDP"/>
    <property type="match status" value="1"/>
</dbReference>
<dbReference type="Gene3D" id="1.20.1560.10">
    <property type="entry name" value="ABC transporter type 1, transmembrane domain"/>
    <property type="match status" value="1"/>
</dbReference>
<feature type="domain" description="ABC transporter" evidence="10">
    <location>
        <begin position="471"/>
        <end position="704"/>
    </location>
</feature>
<dbReference type="Proteomes" id="UP000816034">
    <property type="component" value="Unassembled WGS sequence"/>
</dbReference>
<evidence type="ECO:0000259" key="10">
    <source>
        <dbReference type="PROSITE" id="PS50893"/>
    </source>
</evidence>
<dbReference type="SUPFAM" id="SSF90123">
    <property type="entry name" value="ABC transporter transmembrane region"/>
    <property type="match status" value="1"/>
</dbReference>
<accession>A0AA88GIR3</accession>
<keyword evidence="13" id="KW-1185">Reference proteome</keyword>
<comment type="caution">
    <text evidence="12">The sequence shown here is derived from an EMBL/GenBank/DDBJ whole genome shotgun (WGS) entry which is preliminary data.</text>
</comment>
<dbReference type="SMART" id="SM00382">
    <property type="entry name" value="AAA"/>
    <property type="match status" value="1"/>
</dbReference>
<keyword evidence="7 9" id="KW-0472">Membrane</keyword>
<dbReference type="GO" id="GO:0005324">
    <property type="term" value="F:long-chain fatty acid transmembrane transporter activity"/>
    <property type="evidence" value="ECO:0007669"/>
    <property type="project" value="TreeGrafter"/>
</dbReference>
<gene>
    <name evidence="12" type="ORF">C9374_007492</name>
</gene>
<feature type="transmembrane region" description="Helical" evidence="9">
    <location>
        <begin position="397"/>
        <end position="415"/>
    </location>
</feature>
<dbReference type="GO" id="GO:0016887">
    <property type="term" value="F:ATP hydrolysis activity"/>
    <property type="evidence" value="ECO:0007669"/>
    <property type="project" value="InterPro"/>
</dbReference>
<dbReference type="InterPro" id="IPR011527">
    <property type="entry name" value="ABC1_TM_dom"/>
</dbReference>
<dbReference type="GO" id="GO:0140359">
    <property type="term" value="F:ABC-type transporter activity"/>
    <property type="evidence" value="ECO:0007669"/>
    <property type="project" value="InterPro"/>
</dbReference>
<dbReference type="InterPro" id="IPR050835">
    <property type="entry name" value="ABC_transporter_sub-D"/>
</dbReference>
<dbReference type="Pfam" id="PF06472">
    <property type="entry name" value="ABC_membrane_2"/>
    <property type="match status" value="1"/>
</dbReference>
<evidence type="ECO:0000256" key="3">
    <source>
        <dbReference type="ARBA" id="ARBA00022692"/>
    </source>
</evidence>
<evidence type="ECO:0000256" key="9">
    <source>
        <dbReference type="SAM" id="Phobius"/>
    </source>
</evidence>
<dbReference type="InterPro" id="IPR027417">
    <property type="entry name" value="P-loop_NTPase"/>
</dbReference>
<dbReference type="PROSITE" id="PS50929">
    <property type="entry name" value="ABC_TM1F"/>
    <property type="match status" value="1"/>
</dbReference>
<dbReference type="InterPro" id="IPR003593">
    <property type="entry name" value="AAA+_ATPase"/>
</dbReference>
<dbReference type="GO" id="GO:0015910">
    <property type="term" value="P:long-chain fatty acid import into peroxisome"/>
    <property type="evidence" value="ECO:0007669"/>
    <property type="project" value="TreeGrafter"/>
</dbReference>
<keyword evidence="2" id="KW-0813">Transport</keyword>
<evidence type="ECO:0000256" key="5">
    <source>
        <dbReference type="ARBA" id="ARBA00022840"/>
    </source>
</evidence>
<keyword evidence="4" id="KW-0547">Nucleotide-binding</keyword>
<dbReference type="AlphaFoldDB" id="A0AA88GIR3"/>
<dbReference type="GO" id="GO:0042760">
    <property type="term" value="P:very long-chain fatty acid catabolic process"/>
    <property type="evidence" value="ECO:0007669"/>
    <property type="project" value="TreeGrafter"/>
</dbReference>
<dbReference type="Pfam" id="PF00005">
    <property type="entry name" value="ABC_tran"/>
    <property type="match status" value="1"/>
</dbReference>
<feature type="region of interest" description="Disordered" evidence="8">
    <location>
        <begin position="695"/>
        <end position="725"/>
    </location>
</feature>
<reference evidence="12 13" key="1">
    <citation type="journal article" date="2018" name="BMC Genomics">
        <title>The genome of Naegleria lovaniensis, the basis for a comparative approach to unravel pathogenicity factors of the human pathogenic amoeba N. fowleri.</title>
        <authorList>
            <person name="Liechti N."/>
            <person name="Schurch N."/>
            <person name="Bruggmann R."/>
            <person name="Wittwer M."/>
        </authorList>
    </citation>
    <scope>NUCLEOTIDE SEQUENCE [LARGE SCALE GENOMIC DNA]</scope>
    <source>
        <strain evidence="12 13">ATCC 30569</strain>
    </source>
</reference>
<dbReference type="InterPro" id="IPR036640">
    <property type="entry name" value="ABC1_TM_sf"/>
</dbReference>
<feature type="compositionally biased region" description="Basic and acidic residues" evidence="8">
    <location>
        <begin position="697"/>
        <end position="709"/>
    </location>
</feature>
<comment type="similarity">
    <text evidence="1">Belongs to the ABC transporter superfamily. ABCD family. Peroxisomal fatty acyl CoA transporter (TC 3.A.1.203) subfamily.</text>
</comment>
<keyword evidence="3 9" id="KW-0812">Transmembrane</keyword>
<dbReference type="GO" id="GO:0005524">
    <property type="term" value="F:ATP binding"/>
    <property type="evidence" value="ECO:0007669"/>
    <property type="project" value="UniProtKB-KW"/>
</dbReference>
<evidence type="ECO:0000256" key="6">
    <source>
        <dbReference type="ARBA" id="ARBA00022989"/>
    </source>
</evidence>
<evidence type="ECO:0000256" key="7">
    <source>
        <dbReference type="ARBA" id="ARBA00023136"/>
    </source>
</evidence>
<evidence type="ECO:0000313" key="13">
    <source>
        <dbReference type="Proteomes" id="UP000816034"/>
    </source>
</evidence>